<dbReference type="SUPFAM" id="SSF54001">
    <property type="entry name" value="Cysteine proteinases"/>
    <property type="match status" value="1"/>
</dbReference>
<keyword evidence="1" id="KW-0175">Coiled coil</keyword>
<evidence type="ECO:0000256" key="1">
    <source>
        <dbReference type="SAM" id="Coils"/>
    </source>
</evidence>
<dbReference type="OrthoDB" id="9374162at2759"/>
<sequence>MEEILNKNKIIEFENNKRTFELWKKYVIDEVHNEKKKKIKKKIKSIKNFSKYVYEWKELNSTEDNEEKTEYANIYLRKSENSHLAKNEINLNTKKELLKENYINEYEKYIENLNNDIEKYLTEDNKFCIVTYKNYMDRNVNIGYNEDIDFLKYFYSSINLIKENKIIVPKGFYLYELIYPQTVHSFPIINKLNYYFVKLFINNKWYLVFVDLILPFNSENKIISCHSLNKNELWCFIIMKALYKCFQTFYFSNYYFYIIEMLSGRKHIKTYCNINKIIENYKKNYIQCILLHEHNKNNDLNTFNNDISIKEDNENKNNDIKKYNCNKENVSYFYFLICPYEEEYLRIKCDNVKPHNFINFSDYLMNKKKNNIPKGYKYLDNEGNIRISNAELIPISNLSDKNDSDDISDTNRNILFEKKKCGNRNNKIIHNRKYNIIINEDIQSIFQVFKEIITSEQKNSKHIKSDKDCDKNSKNVNFKYNKKNNKEIYMWFNENDIEKILENINITYSCDYLIKIDEFLRKEKVLYFINKNKFNTLSVSEFIKNKADKNDSFHKNNKSNKIKKKDKAVSNNIMQANGYPYLILICSITINSNKKAIKETPNCYENYLHKEYKSNGCDDNINILHENDKIKSNNFRITEENNDLHEFYLSFFPYKKKKKKNKVKKNKLKKEMFNYFKDCEQMREKLSAIELKYKEKKKTKKKVLFTKDVFECECFFKQIYENYYKKDQTNIFYFNNFMYDLLNNRYKSYIFSNKIRKKTMLLKENREYFFFLYIKNYSCNNFFIEWINENNNDEKLINCNFMTIEDFLEKRIKMNISFFKKNIVLKKETINKVLLRFTINLSLEKCANTFFYLIYKINNLKLLPYLYLYICNIEKSEAIYEENKDEKKKKSYKNMKNTEENSNIIGKFYKFSFQELFLKINIPDNKSECKYLILIVSKKLRNLKDENLNFEISVALSPNIEMDFNEKNLEGKKNYIQINELLSFFKNYTFNSNNIICKNDTSFNEFTTKLKEDDNNENNNYEMKKDSIVIKKKNTDKYDKEVVNDIKFKNELCKNIINTDDKNNLKYILKNSSSSSNKTIKINKKIVINSKNNFVNGSIFIDLKNYYLFKNMKVKIIKVKKKKISDEDYGNLDFILKKWEKKIILQKIKRKNVFFKHVELSTNESYFVHIEIKKYIDLEDLKKSDNYVNYSENHNSHSKILNSQMNNYSNVILNVYLNFSEDISLISDPSNEEVEKEIIKYLEFNKINIEEVKKSFFNKRINNIFDLKNELLLNFKENYKTIFISLLNEKEQKMANKNTINGYIFSNSYDGDNDINNDNNTNERQKKINENNKICNYDHKNNSKDSNINNNEYNFLQNINSKQFINNEERILCKEDFYNILLKFSNFDKESFDFLFSKYLGENTDKINMSKFIEVFEGLNNESNYLKLEKFENFEKYPLTLFTDDKFNNENEEKASKVNNSINIDSDLSFENLFSYPNIYQKIIDDTICDFNLKNKIDILKIKMDAELQLSQKYVCLLRNANNFTDIIKNNYLFLEKKKKKKGSNLNSEVKNIIHNNNKIIDVPSKEQNINLNLQNVNISRKETELKLCKSVKIEPVIINIQDLINVVKKIDKSLDICDIKNMKKNIRKIIKERKLFIENIKNYIKTKKLKNFKLQELKDLHKKALELNLEIYNCDLIDFIKNQYVAIDILNSIKCLFKNNELKKNKTNNDINKEEILTDRTLFLELFQKYSDVIKNHNEIQLNDYYKNIFKDSQQIYNKILSDSTCKHENV</sequence>
<dbReference type="Proteomes" id="UP000220797">
    <property type="component" value="Unassembled WGS sequence"/>
</dbReference>
<dbReference type="InterPro" id="IPR038765">
    <property type="entry name" value="Papain-like_cys_pep_sf"/>
</dbReference>
<evidence type="ECO:0000313" key="3">
    <source>
        <dbReference type="Proteomes" id="UP000220797"/>
    </source>
</evidence>
<dbReference type="EMBL" id="CVMV01000032">
    <property type="protein sequence ID" value="CRG94917.1"/>
    <property type="molecule type" value="Genomic_DNA"/>
</dbReference>
<reference evidence="2" key="1">
    <citation type="submission" date="2015-04" db="EMBL/GenBank/DDBJ databases">
        <authorList>
            <consortium name="Pathogen Informatics"/>
        </authorList>
    </citation>
    <scope>NUCLEOTIDE SEQUENCE [LARGE SCALE GENOMIC DNA]</scope>
    <source>
        <strain evidence="2">8A</strain>
    </source>
</reference>
<feature type="coiled-coil region" evidence="1">
    <location>
        <begin position="665"/>
        <end position="699"/>
    </location>
</feature>
<proteinExistence type="predicted"/>
<evidence type="ECO:0008006" key="4">
    <source>
        <dbReference type="Google" id="ProtNLM"/>
    </source>
</evidence>
<organism evidence="2 3">
    <name type="scientific">Plasmodium gallinaceum</name>
    <dbReference type="NCBI Taxonomy" id="5849"/>
    <lineage>
        <taxon>Eukaryota</taxon>
        <taxon>Sar</taxon>
        <taxon>Alveolata</taxon>
        <taxon>Apicomplexa</taxon>
        <taxon>Aconoidasida</taxon>
        <taxon>Haemosporida</taxon>
        <taxon>Plasmodiidae</taxon>
        <taxon>Plasmodium</taxon>
        <taxon>Plasmodium (Haemamoeba)</taxon>
    </lineage>
</organism>
<name>A0A1J1GRL5_PLAGA</name>
<gene>
    <name evidence="2" type="ORF">PGAL8A_00231400</name>
</gene>
<accession>A0A1J1GRL5</accession>
<protein>
    <recommendedName>
        <fullName evidence="4">Calpain</fullName>
    </recommendedName>
</protein>
<evidence type="ECO:0000313" key="2">
    <source>
        <dbReference type="EMBL" id="CRG94917.1"/>
    </source>
</evidence>
<keyword evidence="3" id="KW-1185">Reference proteome</keyword>
<dbReference type="GeneID" id="39730841"/>
<dbReference type="RefSeq" id="XP_028527731.1">
    <property type="nucleotide sequence ID" value="XM_028671038.1"/>
</dbReference>
<comment type="caution">
    <text evidence="2">The sequence shown here is derived from an EMBL/GenBank/DDBJ whole genome shotgun (WGS) entry which is preliminary data.</text>
</comment>
<dbReference type="VEuPathDB" id="PlasmoDB:PGAL8A_00231400"/>
<dbReference type="OMA" id="CFVRKIG"/>